<protein>
    <recommendedName>
        <fullName evidence="6">Sulfite reductase [NADPH] flavoprotein alpha-component-like FAD-binding domain-containing protein</fullName>
    </recommendedName>
</protein>
<organism evidence="7 8">
    <name type="scientific">Coregonus suidteri</name>
    <dbReference type="NCBI Taxonomy" id="861788"/>
    <lineage>
        <taxon>Eukaryota</taxon>
        <taxon>Metazoa</taxon>
        <taxon>Chordata</taxon>
        <taxon>Craniata</taxon>
        <taxon>Vertebrata</taxon>
        <taxon>Euteleostomi</taxon>
        <taxon>Actinopterygii</taxon>
        <taxon>Neopterygii</taxon>
        <taxon>Teleostei</taxon>
        <taxon>Protacanthopterygii</taxon>
        <taxon>Salmoniformes</taxon>
        <taxon>Salmonidae</taxon>
        <taxon>Coregoninae</taxon>
        <taxon>Coregonus</taxon>
    </lineage>
</organism>
<evidence type="ECO:0000256" key="4">
    <source>
        <dbReference type="ARBA" id="ARBA00023002"/>
    </source>
</evidence>
<dbReference type="EMBL" id="JAGTTL010000010">
    <property type="protein sequence ID" value="KAK6317267.1"/>
    <property type="molecule type" value="Genomic_DNA"/>
</dbReference>
<keyword evidence="8" id="KW-1185">Reference proteome</keyword>
<sequence length="128" mass="13738">MLPRNILAVLEDMPSLHPTIDHLCELLPRLQARYYSIASSCKVYSTMVSICAMVVEFRPAQGGVSREWPPLAEGQGGGDGQRPQAHCAHVRPQVPVPAALQASNPVVMIWGPAQASPPSWASLQSEAG</sequence>
<evidence type="ECO:0000256" key="5">
    <source>
        <dbReference type="SAM" id="MobiDB-lite"/>
    </source>
</evidence>
<dbReference type="SUPFAM" id="SSF63380">
    <property type="entry name" value="Riboflavin synthase domain-like"/>
    <property type="match status" value="1"/>
</dbReference>
<evidence type="ECO:0000259" key="6">
    <source>
        <dbReference type="Pfam" id="PF00667"/>
    </source>
</evidence>
<dbReference type="Gene3D" id="2.40.30.10">
    <property type="entry name" value="Translation factors"/>
    <property type="match status" value="1"/>
</dbReference>
<proteinExistence type="predicted"/>
<dbReference type="PANTHER" id="PTHR19384:SF17">
    <property type="entry name" value="NADPH--CYTOCHROME P450 REDUCTASE"/>
    <property type="match status" value="1"/>
</dbReference>
<dbReference type="Pfam" id="PF00667">
    <property type="entry name" value="FAD_binding_1"/>
    <property type="match status" value="1"/>
</dbReference>
<dbReference type="AlphaFoldDB" id="A0AAN8LXN2"/>
<keyword evidence="4" id="KW-0560">Oxidoreductase</keyword>
<evidence type="ECO:0000313" key="7">
    <source>
        <dbReference type="EMBL" id="KAK6317267.1"/>
    </source>
</evidence>
<comment type="cofactor">
    <cofactor evidence="1">
        <name>FAD</name>
        <dbReference type="ChEBI" id="CHEBI:57692"/>
    </cofactor>
</comment>
<feature type="domain" description="Sulfite reductase [NADPH] flavoprotein alpha-component-like FAD-binding" evidence="6">
    <location>
        <begin position="5"/>
        <end position="62"/>
    </location>
</feature>
<dbReference type="GO" id="GO:0009725">
    <property type="term" value="P:response to hormone"/>
    <property type="evidence" value="ECO:0007669"/>
    <property type="project" value="TreeGrafter"/>
</dbReference>
<evidence type="ECO:0000256" key="3">
    <source>
        <dbReference type="ARBA" id="ARBA00022827"/>
    </source>
</evidence>
<gene>
    <name evidence="7" type="ORF">J4Q44_G00126670</name>
</gene>
<dbReference type="InterPro" id="IPR023173">
    <property type="entry name" value="NADPH_Cyt_P450_Rdtase_alpha"/>
</dbReference>
<keyword evidence="3" id="KW-0274">FAD</keyword>
<dbReference type="GO" id="GO:0003958">
    <property type="term" value="F:NADPH-hemoprotein reductase activity"/>
    <property type="evidence" value="ECO:0007669"/>
    <property type="project" value="TreeGrafter"/>
</dbReference>
<dbReference type="GO" id="GO:0010181">
    <property type="term" value="F:FMN binding"/>
    <property type="evidence" value="ECO:0007669"/>
    <property type="project" value="TreeGrafter"/>
</dbReference>
<dbReference type="PANTHER" id="PTHR19384">
    <property type="entry name" value="NITRIC OXIDE SYNTHASE-RELATED"/>
    <property type="match status" value="1"/>
</dbReference>
<feature type="region of interest" description="Disordered" evidence="5">
    <location>
        <begin position="64"/>
        <end position="85"/>
    </location>
</feature>
<reference evidence="7 8" key="1">
    <citation type="submission" date="2021-04" db="EMBL/GenBank/DDBJ databases">
        <authorList>
            <person name="De Guttry C."/>
            <person name="Zahm M."/>
            <person name="Klopp C."/>
            <person name="Cabau C."/>
            <person name="Louis A."/>
            <person name="Berthelot C."/>
            <person name="Parey E."/>
            <person name="Roest Crollius H."/>
            <person name="Montfort J."/>
            <person name="Robinson-Rechavi M."/>
            <person name="Bucao C."/>
            <person name="Bouchez O."/>
            <person name="Gislard M."/>
            <person name="Lluch J."/>
            <person name="Milhes M."/>
            <person name="Lampietro C."/>
            <person name="Lopez Roques C."/>
            <person name="Donnadieu C."/>
            <person name="Braasch I."/>
            <person name="Desvignes T."/>
            <person name="Postlethwait J."/>
            <person name="Bobe J."/>
            <person name="Wedekind C."/>
            <person name="Guiguen Y."/>
        </authorList>
    </citation>
    <scope>NUCLEOTIDE SEQUENCE [LARGE SCALE GENOMIC DNA]</scope>
    <source>
        <strain evidence="7">Cs_M1</strain>
        <tissue evidence="7">Blood</tissue>
    </source>
</reference>
<name>A0AAN8LXN2_9TELE</name>
<keyword evidence="2" id="KW-0285">Flavoprotein</keyword>
<evidence type="ECO:0000256" key="2">
    <source>
        <dbReference type="ARBA" id="ARBA00022630"/>
    </source>
</evidence>
<comment type="caution">
    <text evidence="7">The sequence shown here is derived from an EMBL/GenBank/DDBJ whole genome shotgun (WGS) entry which is preliminary data.</text>
</comment>
<dbReference type="GO" id="GO:0050660">
    <property type="term" value="F:flavin adenine dinucleotide binding"/>
    <property type="evidence" value="ECO:0007669"/>
    <property type="project" value="TreeGrafter"/>
</dbReference>
<dbReference type="GO" id="GO:0005829">
    <property type="term" value="C:cytosol"/>
    <property type="evidence" value="ECO:0007669"/>
    <property type="project" value="TreeGrafter"/>
</dbReference>
<evidence type="ECO:0000313" key="8">
    <source>
        <dbReference type="Proteomes" id="UP001356427"/>
    </source>
</evidence>
<evidence type="ECO:0000256" key="1">
    <source>
        <dbReference type="ARBA" id="ARBA00001974"/>
    </source>
</evidence>
<dbReference type="Proteomes" id="UP001356427">
    <property type="component" value="Unassembled WGS sequence"/>
</dbReference>
<accession>A0AAN8LXN2</accession>
<dbReference type="InterPro" id="IPR017938">
    <property type="entry name" value="Riboflavin_synthase-like_b-brl"/>
</dbReference>
<dbReference type="InterPro" id="IPR003097">
    <property type="entry name" value="CysJ-like_FAD-binding"/>
</dbReference>
<dbReference type="Gene3D" id="1.20.990.10">
    <property type="entry name" value="NADPH-cytochrome p450 Reductase, Chain A, domain 3"/>
    <property type="match status" value="1"/>
</dbReference>